<evidence type="ECO:0000256" key="1">
    <source>
        <dbReference type="ARBA" id="ARBA00004141"/>
    </source>
</evidence>
<evidence type="ECO:0000256" key="2">
    <source>
        <dbReference type="ARBA" id="ARBA00022448"/>
    </source>
</evidence>
<dbReference type="Pfam" id="PF03547">
    <property type="entry name" value="Mem_trans"/>
    <property type="match status" value="1"/>
</dbReference>
<evidence type="ECO:0000256" key="7">
    <source>
        <dbReference type="SAM" id="Phobius"/>
    </source>
</evidence>
<keyword evidence="3" id="KW-1003">Cell membrane</keyword>
<evidence type="ECO:0000256" key="3">
    <source>
        <dbReference type="ARBA" id="ARBA00022475"/>
    </source>
</evidence>
<feature type="transmembrane region" description="Helical" evidence="7">
    <location>
        <begin position="95"/>
        <end position="112"/>
    </location>
</feature>
<dbReference type="AlphaFoldDB" id="A0A6M1TQA9"/>
<evidence type="ECO:0000256" key="5">
    <source>
        <dbReference type="ARBA" id="ARBA00022989"/>
    </source>
</evidence>
<proteinExistence type="predicted"/>
<feature type="transmembrane region" description="Helical" evidence="7">
    <location>
        <begin position="67"/>
        <end position="88"/>
    </location>
</feature>
<protein>
    <submittedName>
        <fullName evidence="8">AEC family transporter</fullName>
    </submittedName>
</protein>
<comment type="caution">
    <text evidence="8">The sequence shown here is derived from an EMBL/GenBank/DDBJ whole genome shotgun (WGS) entry which is preliminary data.</text>
</comment>
<feature type="transmembrane region" description="Helical" evidence="7">
    <location>
        <begin position="193"/>
        <end position="217"/>
    </location>
</feature>
<feature type="transmembrane region" description="Helical" evidence="7">
    <location>
        <begin position="288"/>
        <end position="308"/>
    </location>
</feature>
<keyword evidence="5 7" id="KW-1133">Transmembrane helix</keyword>
<accession>A0A6M1TQA9</accession>
<organism evidence="8 9">
    <name type="scientific">Paragemmobacter kunshanensis</name>
    <dbReference type="NCBI Taxonomy" id="2583234"/>
    <lineage>
        <taxon>Bacteria</taxon>
        <taxon>Pseudomonadati</taxon>
        <taxon>Pseudomonadota</taxon>
        <taxon>Alphaproteobacteria</taxon>
        <taxon>Rhodobacterales</taxon>
        <taxon>Paracoccaceae</taxon>
        <taxon>Paragemmobacter</taxon>
    </lineage>
</organism>
<evidence type="ECO:0000313" key="8">
    <source>
        <dbReference type="EMBL" id="NGQ90010.1"/>
    </source>
</evidence>
<keyword evidence="4 7" id="KW-0812">Transmembrane</keyword>
<feature type="transmembrane region" description="Helical" evidence="7">
    <location>
        <begin position="124"/>
        <end position="145"/>
    </location>
</feature>
<name>A0A6M1TQA9_9RHOB</name>
<keyword evidence="2" id="KW-0813">Transport</keyword>
<evidence type="ECO:0000256" key="6">
    <source>
        <dbReference type="ARBA" id="ARBA00023136"/>
    </source>
</evidence>
<dbReference type="EMBL" id="JAALFE010000002">
    <property type="protein sequence ID" value="NGQ90010.1"/>
    <property type="molecule type" value="Genomic_DNA"/>
</dbReference>
<feature type="transmembrane region" description="Helical" evidence="7">
    <location>
        <begin position="7"/>
        <end position="26"/>
    </location>
</feature>
<dbReference type="Proteomes" id="UP000474758">
    <property type="component" value="Unassembled WGS sequence"/>
</dbReference>
<evidence type="ECO:0000313" key="9">
    <source>
        <dbReference type="Proteomes" id="UP000474758"/>
    </source>
</evidence>
<dbReference type="RefSeq" id="WP_165047200.1">
    <property type="nucleotide sequence ID" value="NZ_JAALFE010000002.1"/>
</dbReference>
<gene>
    <name evidence="8" type="ORF">G5V65_03810</name>
</gene>
<dbReference type="InterPro" id="IPR004776">
    <property type="entry name" value="Mem_transp_PIN-like"/>
</dbReference>
<dbReference type="PANTHER" id="PTHR36838:SF1">
    <property type="entry name" value="SLR1864 PROTEIN"/>
    <property type="match status" value="1"/>
</dbReference>
<dbReference type="GO" id="GO:0055085">
    <property type="term" value="P:transmembrane transport"/>
    <property type="evidence" value="ECO:0007669"/>
    <property type="project" value="InterPro"/>
</dbReference>
<keyword evidence="9" id="KW-1185">Reference proteome</keyword>
<feature type="transmembrane region" description="Helical" evidence="7">
    <location>
        <begin position="229"/>
        <end position="248"/>
    </location>
</feature>
<dbReference type="GO" id="GO:0016020">
    <property type="term" value="C:membrane"/>
    <property type="evidence" value="ECO:0007669"/>
    <property type="project" value="UniProtKB-SubCell"/>
</dbReference>
<comment type="subcellular location">
    <subcellularLocation>
        <location evidence="1">Membrane</location>
        <topology evidence="1">Multi-pass membrane protein</topology>
    </subcellularLocation>
</comment>
<evidence type="ECO:0000256" key="4">
    <source>
        <dbReference type="ARBA" id="ARBA00022692"/>
    </source>
</evidence>
<feature type="transmembrane region" description="Helical" evidence="7">
    <location>
        <begin position="165"/>
        <end position="187"/>
    </location>
</feature>
<sequence>MNALLDVILPVFLVIGFGYAAARARLFEDGAVDGLMRYAQNFAAPTLLFASIARLDLSATFQPALFLSFYIAAFASFAIAFTGAVLVFRRPVTDATAIGFVALFSNSLLLGVPITERAYGSDALAGNFAIISIHSPLFYGFGIALMEWARTRGQGLSGAALARQILRAIFSQPLVLGITAGFAVNLTGLPLPAVAWSAIGMVAATAIPTALFGLGGVLLRYKPDGDFRIIAMLCACSLLLHPALTYLLGRFAFGLETAGLRSAVMTAAMAPGVNAFLFANLYGVAKRVAASSVLIATALSIGTIWAWLQILP</sequence>
<reference evidence="8 9" key="1">
    <citation type="submission" date="2020-02" db="EMBL/GenBank/DDBJ databases">
        <title>Rhodobacter translucens sp. nov., a novel bacterium isolated from activated sludge.</title>
        <authorList>
            <person name="Liu J."/>
        </authorList>
    </citation>
    <scope>NUCLEOTIDE SEQUENCE [LARGE SCALE GENOMIC DNA]</scope>
    <source>
        <strain evidence="8 9">HX-7-19</strain>
    </source>
</reference>
<dbReference type="PANTHER" id="PTHR36838">
    <property type="entry name" value="AUXIN EFFLUX CARRIER FAMILY PROTEIN"/>
    <property type="match status" value="1"/>
</dbReference>
<keyword evidence="6 7" id="KW-0472">Membrane</keyword>
<feature type="transmembrane region" description="Helical" evidence="7">
    <location>
        <begin position="260"/>
        <end position="281"/>
    </location>
</feature>